<keyword evidence="1 4" id="KW-0489">Methyltransferase</keyword>
<comment type="caution">
    <text evidence="4">The sequence shown here is derived from an EMBL/GenBank/DDBJ whole genome shotgun (WGS) entry which is preliminary data.</text>
</comment>
<evidence type="ECO:0000256" key="1">
    <source>
        <dbReference type="ARBA" id="ARBA00022603"/>
    </source>
</evidence>
<protein>
    <submittedName>
        <fullName evidence="4">Methyltransferase</fullName>
    </submittedName>
</protein>
<dbReference type="CDD" id="cd02440">
    <property type="entry name" value="AdoMet_MTases"/>
    <property type="match status" value="1"/>
</dbReference>
<dbReference type="Gene3D" id="3.40.50.150">
    <property type="entry name" value="Vaccinia Virus protein VP39"/>
    <property type="match status" value="1"/>
</dbReference>
<evidence type="ECO:0000259" key="3">
    <source>
        <dbReference type="Pfam" id="PF13649"/>
    </source>
</evidence>
<dbReference type="PANTHER" id="PTHR43861">
    <property type="entry name" value="TRANS-ACONITATE 2-METHYLTRANSFERASE-RELATED"/>
    <property type="match status" value="1"/>
</dbReference>
<keyword evidence="2" id="KW-0808">Transferase</keyword>
<dbReference type="SUPFAM" id="SSF53335">
    <property type="entry name" value="S-adenosyl-L-methionine-dependent methyltransferases"/>
    <property type="match status" value="1"/>
</dbReference>
<dbReference type="GO" id="GO:0032259">
    <property type="term" value="P:methylation"/>
    <property type="evidence" value="ECO:0007669"/>
    <property type="project" value="UniProtKB-KW"/>
</dbReference>
<accession>A0A918XUJ5</accession>
<reference evidence="4" key="1">
    <citation type="journal article" date="2014" name="Int. J. Syst. Evol. Microbiol.">
        <title>Complete genome sequence of Corynebacterium casei LMG S-19264T (=DSM 44701T), isolated from a smear-ripened cheese.</title>
        <authorList>
            <consortium name="US DOE Joint Genome Institute (JGI-PGF)"/>
            <person name="Walter F."/>
            <person name="Albersmeier A."/>
            <person name="Kalinowski J."/>
            <person name="Ruckert C."/>
        </authorList>
    </citation>
    <scope>NUCLEOTIDE SEQUENCE</scope>
    <source>
        <strain evidence="4">KCTC 42651</strain>
    </source>
</reference>
<dbReference type="Proteomes" id="UP000630353">
    <property type="component" value="Unassembled WGS sequence"/>
</dbReference>
<name>A0A918XUJ5_9PROT</name>
<dbReference type="PANTHER" id="PTHR43861:SF1">
    <property type="entry name" value="TRANS-ACONITATE 2-METHYLTRANSFERASE"/>
    <property type="match status" value="1"/>
</dbReference>
<dbReference type="InterPro" id="IPR029063">
    <property type="entry name" value="SAM-dependent_MTases_sf"/>
</dbReference>
<dbReference type="RefSeq" id="WP_189992451.1">
    <property type="nucleotide sequence ID" value="NZ_BMZS01000009.1"/>
</dbReference>
<dbReference type="GO" id="GO:0008168">
    <property type="term" value="F:methyltransferase activity"/>
    <property type="evidence" value="ECO:0007669"/>
    <property type="project" value="UniProtKB-KW"/>
</dbReference>
<dbReference type="EMBL" id="BMZS01000009">
    <property type="protein sequence ID" value="GHD56804.1"/>
    <property type="molecule type" value="Genomic_DNA"/>
</dbReference>
<sequence length="246" mass="26839">MSDTDRRWSETESATYRDLSRYAVPQRERQIALIVDRVGAAAATGDVLEICCGEGLLTAALLQHLPVGRVFAFDGSDSMLAATRERAAQSPAGSDRLITRKIDIAERDWRRFEAPLSAAVSSLAVHHLDGPGKRTLFADLHAALAPGGVFVLADVVQPASAAGSAIAADLWDQEVRGRALSLDGNLDGFEAFRRADWNHFRHATLDPIDKPSTVVEHFDWLRDAGFVEVDLHWMTAGQMILSAVRP</sequence>
<reference evidence="4" key="2">
    <citation type="submission" date="2020-09" db="EMBL/GenBank/DDBJ databases">
        <authorList>
            <person name="Sun Q."/>
            <person name="Kim S."/>
        </authorList>
    </citation>
    <scope>NUCLEOTIDE SEQUENCE</scope>
    <source>
        <strain evidence="4">KCTC 42651</strain>
    </source>
</reference>
<evidence type="ECO:0000313" key="4">
    <source>
        <dbReference type="EMBL" id="GHD56804.1"/>
    </source>
</evidence>
<evidence type="ECO:0000256" key="2">
    <source>
        <dbReference type="ARBA" id="ARBA00022679"/>
    </source>
</evidence>
<organism evidence="4 5">
    <name type="scientific">Thalassobaculum fulvum</name>
    <dbReference type="NCBI Taxonomy" id="1633335"/>
    <lineage>
        <taxon>Bacteria</taxon>
        <taxon>Pseudomonadati</taxon>
        <taxon>Pseudomonadota</taxon>
        <taxon>Alphaproteobacteria</taxon>
        <taxon>Rhodospirillales</taxon>
        <taxon>Thalassobaculaceae</taxon>
        <taxon>Thalassobaculum</taxon>
    </lineage>
</organism>
<keyword evidence="5" id="KW-1185">Reference proteome</keyword>
<proteinExistence type="predicted"/>
<dbReference type="InterPro" id="IPR041698">
    <property type="entry name" value="Methyltransf_25"/>
</dbReference>
<dbReference type="Pfam" id="PF13649">
    <property type="entry name" value="Methyltransf_25"/>
    <property type="match status" value="1"/>
</dbReference>
<dbReference type="AlphaFoldDB" id="A0A918XUJ5"/>
<gene>
    <name evidence="4" type="ORF">GCM10017083_37340</name>
</gene>
<evidence type="ECO:0000313" key="5">
    <source>
        <dbReference type="Proteomes" id="UP000630353"/>
    </source>
</evidence>
<feature type="domain" description="Methyltransferase" evidence="3">
    <location>
        <begin position="47"/>
        <end position="148"/>
    </location>
</feature>